<dbReference type="Proteomes" id="UP000006028">
    <property type="component" value="Unassembled WGS sequence"/>
</dbReference>
<reference evidence="2 3" key="1">
    <citation type="submission" date="2010-08" db="EMBL/GenBank/DDBJ databases">
        <authorList>
            <person name="Weinstock G."/>
            <person name="Sodergren E."/>
            <person name="Clifton S."/>
            <person name="Fulton L."/>
            <person name="Fulton B."/>
            <person name="Courtney L."/>
            <person name="Fronick C."/>
            <person name="Harrison M."/>
            <person name="Strong C."/>
            <person name="Farmer C."/>
            <person name="Delahaunty K."/>
            <person name="Markovic C."/>
            <person name="Hall O."/>
            <person name="Minx P."/>
            <person name="Tomlinson C."/>
            <person name="Mitreva M."/>
            <person name="Hou S."/>
            <person name="Chen J."/>
            <person name="Wollam A."/>
            <person name="Pepin K.H."/>
            <person name="Johnson M."/>
            <person name="Bhonagiri V."/>
            <person name="Zhang X."/>
            <person name="Suruliraj S."/>
            <person name="Warren W."/>
            <person name="Chinwalla A."/>
            <person name="Mardis E.R."/>
            <person name="Wilson R.K."/>
        </authorList>
    </citation>
    <scope>NUCLEOTIDE SEQUENCE [LARGE SCALE GENOMIC DNA]</scope>
    <source>
        <strain evidence="2 3">KLE1255</strain>
    </source>
</reference>
<dbReference type="AlphaFoldDB" id="E2ZG49"/>
<feature type="transmembrane region" description="Helical" evidence="1">
    <location>
        <begin position="87"/>
        <end position="110"/>
    </location>
</feature>
<gene>
    <name evidence="2" type="ORF">HMPREF9436_00634</name>
</gene>
<dbReference type="EMBL" id="AECU01000046">
    <property type="protein sequence ID" value="EFQ07830.1"/>
    <property type="molecule type" value="Genomic_DNA"/>
</dbReference>
<dbReference type="HOGENOM" id="CLU_100160_0_0_9"/>
<evidence type="ECO:0000256" key="1">
    <source>
        <dbReference type="SAM" id="Phobius"/>
    </source>
</evidence>
<comment type="caution">
    <text evidence="2">The sequence shown here is derived from an EMBL/GenBank/DDBJ whole genome shotgun (WGS) entry which is preliminary data.</text>
</comment>
<evidence type="ECO:0000313" key="3">
    <source>
        <dbReference type="Proteomes" id="UP000006028"/>
    </source>
</evidence>
<name>E2ZG49_9FIRM</name>
<protein>
    <submittedName>
        <fullName evidence="2">Uncharacterized protein</fullName>
    </submittedName>
</protein>
<keyword evidence="1" id="KW-0472">Membrane</keyword>
<organism evidence="2 3">
    <name type="scientific">Faecalibacterium cf. prausnitzii KLE1255</name>
    <dbReference type="NCBI Taxonomy" id="748224"/>
    <lineage>
        <taxon>Bacteria</taxon>
        <taxon>Bacillati</taxon>
        <taxon>Bacillota</taxon>
        <taxon>Clostridia</taxon>
        <taxon>Eubacteriales</taxon>
        <taxon>Oscillospiraceae</taxon>
        <taxon>Faecalibacterium</taxon>
    </lineage>
</organism>
<dbReference type="STRING" id="748224.HMPREF9436_00634"/>
<feature type="transmembrane region" description="Helical" evidence="1">
    <location>
        <begin position="51"/>
        <end position="75"/>
    </location>
</feature>
<sequence>MLQLHPAVIVQVDGRGLANIIVPVAVGDAVDQLFLAKGRLHVAAGGFLHRLLILAVKVVVIKASVCVGAGLALGGRLRALALRRKNGTAAAAALFGAQGALTAAGAGAQSIVFVRERPFIARAMGGGVDAAAKLFVALAVIGCAAVRADHDIIGQRQRSAAAFAGTAIIFRHDFLLLYGSYWYYTPLKEKRKGENLQNSSRIIHLPLYFSTDSRYTNEVSVYKLCLLASTKDFTLFIISRGI</sequence>
<proteinExistence type="predicted"/>
<evidence type="ECO:0000313" key="2">
    <source>
        <dbReference type="EMBL" id="EFQ07830.1"/>
    </source>
</evidence>
<dbReference type="BioCyc" id="FCF748224-HMP:GTSS-2708-MONOMER"/>
<keyword evidence="1" id="KW-0812">Transmembrane</keyword>
<feature type="transmembrane region" description="Helical" evidence="1">
    <location>
        <begin position="130"/>
        <end position="148"/>
    </location>
</feature>
<accession>E2ZG49</accession>
<keyword evidence="1" id="KW-1133">Transmembrane helix</keyword>